<dbReference type="PATRIC" id="fig|755172.3.peg.70"/>
<dbReference type="STRING" id="755172.HMPREF1863_00074"/>
<protein>
    <submittedName>
        <fullName evidence="3">2-hydroxyglutaryl-CoA dehydratase, D-component</fullName>
    </submittedName>
</protein>
<name>A0A134AKX3_9FIRM</name>
<keyword evidence="4" id="KW-1185">Reference proteome</keyword>
<dbReference type="EMBL" id="LSDG01000002">
    <property type="protein sequence ID" value="KXB68362.1"/>
    <property type="molecule type" value="Genomic_DNA"/>
</dbReference>
<dbReference type="GO" id="GO:0016836">
    <property type="term" value="F:hydro-lyase activity"/>
    <property type="evidence" value="ECO:0007669"/>
    <property type="project" value="UniProtKB-ARBA"/>
</dbReference>
<proteinExistence type="inferred from homology"/>
<sequence>MEKIIKDLPEIFDEFADARKTGFMNVKKIKDQDIPVVGTYCTYFPQEIANAMGLATVGLCSTNDEPIAEAEKDLPKNLCPLIKSSYGFGKTDKCPFFHFSDVVIGETTCDGKKKMYEMMSDFKDVYVMELPNTQSADARELWKKEVYKVADFLAKRFDTELTYDNLKKAIDMTNDIRRARQELCEVMENDPTPVDGFDIHSVLNSNFYNFNKEAIPGELDELKEKIMKEYDPSKREKKPRILITGCPSGGAPQKVIKALEDNGAVVVSFENCIGEKQSQYFVEDTGETLDDLIDALANRYINIGCSVMTPNPNRFELLSYLIDKYKVGGVVEIVLTACHTYNIESSAIQKFCNDEKGIPYLAVETDYSQADVGQLNTRLTAFVEML</sequence>
<dbReference type="Gene3D" id="3.40.50.11900">
    <property type="match status" value="1"/>
</dbReference>
<dbReference type="Proteomes" id="UP000070442">
    <property type="component" value="Unassembled WGS sequence"/>
</dbReference>
<dbReference type="AlphaFoldDB" id="A0A134AKX3"/>
<comment type="similarity">
    <text evidence="2">Belongs to the FldB/FldC dehydratase alpha/beta subunit family.</text>
</comment>
<reference evidence="4" key="1">
    <citation type="submission" date="2016-01" db="EMBL/GenBank/DDBJ databases">
        <authorList>
            <person name="Mitreva M."/>
            <person name="Pepin K.H."/>
            <person name="Mihindukulasuriya K.A."/>
            <person name="Fulton R."/>
            <person name="Fronick C."/>
            <person name="O'Laughlin M."/>
            <person name="Miner T."/>
            <person name="Herter B."/>
            <person name="Rosa B.A."/>
            <person name="Cordes M."/>
            <person name="Tomlinson C."/>
            <person name="Wollam A."/>
            <person name="Palsikar V.B."/>
            <person name="Mardis E.R."/>
            <person name="Wilson R.K."/>
        </authorList>
    </citation>
    <scope>NUCLEOTIDE SEQUENCE [LARGE SCALE GENOMIC DNA]</scope>
    <source>
        <strain evidence="4">DNF00729</strain>
    </source>
</reference>
<evidence type="ECO:0000313" key="3">
    <source>
        <dbReference type="EMBL" id="KXB68362.1"/>
    </source>
</evidence>
<dbReference type="OrthoDB" id="9810278at2"/>
<dbReference type="InterPro" id="IPR010327">
    <property type="entry name" value="FldB/FldC_alpha/beta"/>
</dbReference>
<dbReference type="NCBIfam" id="NF040772">
    <property type="entry name" value="double_cubane"/>
    <property type="match status" value="1"/>
</dbReference>
<dbReference type="Gene3D" id="1.20.1270.370">
    <property type="match status" value="1"/>
</dbReference>
<dbReference type="Pfam" id="PF06050">
    <property type="entry name" value="HGD-D"/>
    <property type="match status" value="1"/>
</dbReference>
<evidence type="ECO:0000256" key="2">
    <source>
        <dbReference type="ARBA" id="ARBA00005806"/>
    </source>
</evidence>
<dbReference type="PANTHER" id="PTHR30548:SF6">
    <property type="entry name" value="DEHYDRATASE SUBUNIT YJIM-RELATED"/>
    <property type="match status" value="1"/>
</dbReference>
<accession>A0A134AKX3</accession>
<dbReference type="PANTHER" id="PTHR30548">
    <property type="entry name" value="2-HYDROXYGLUTARYL-COA DEHYDRATASE, D-COMPONENT-RELATED"/>
    <property type="match status" value="1"/>
</dbReference>
<dbReference type="Gene3D" id="3.40.50.11890">
    <property type="match status" value="1"/>
</dbReference>
<organism evidence="3 4">
    <name type="scientific">Aedoeadaptatus coxii</name>
    <dbReference type="NCBI Taxonomy" id="755172"/>
    <lineage>
        <taxon>Bacteria</taxon>
        <taxon>Bacillati</taxon>
        <taxon>Bacillota</taxon>
        <taxon>Tissierellia</taxon>
        <taxon>Tissierellales</taxon>
        <taxon>Peptoniphilaceae</taxon>
        <taxon>Aedoeadaptatus</taxon>
    </lineage>
</organism>
<comment type="caution">
    <text evidence="3">The sequence shown here is derived from an EMBL/GenBank/DDBJ whole genome shotgun (WGS) entry which is preliminary data.</text>
</comment>
<evidence type="ECO:0000313" key="4">
    <source>
        <dbReference type="Proteomes" id="UP000070442"/>
    </source>
</evidence>
<dbReference type="RefSeq" id="WP_068366053.1">
    <property type="nucleotide sequence ID" value="NZ_KQ960155.1"/>
</dbReference>
<evidence type="ECO:0000256" key="1">
    <source>
        <dbReference type="ARBA" id="ARBA00001966"/>
    </source>
</evidence>
<dbReference type="InterPro" id="IPR047678">
    <property type="entry name" value="YjiM-like"/>
</dbReference>
<comment type="cofactor">
    <cofactor evidence="1">
        <name>[4Fe-4S] cluster</name>
        <dbReference type="ChEBI" id="CHEBI:49883"/>
    </cofactor>
</comment>
<gene>
    <name evidence="3" type="ORF">HMPREF1863_00074</name>
</gene>